<comment type="similarity">
    <text evidence="2">Belongs to the CDP-alcohol phosphatidyltransferase class-I family.</text>
</comment>
<proteinExistence type="inferred from homology"/>
<dbReference type="STRING" id="1874317.BKP64_04440"/>
<protein>
    <submittedName>
        <fullName evidence="4">CDP-alcohol phosphatidyltransferase</fullName>
    </submittedName>
</protein>
<feature type="transmembrane region" description="Helical" evidence="3">
    <location>
        <begin position="134"/>
        <end position="151"/>
    </location>
</feature>
<accession>A0A1D9GIL8</accession>
<dbReference type="Pfam" id="PF01066">
    <property type="entry name" value="CDP-OH_P_transf"/>
    <property type="match status" value="1"/>
</dbReference>
<dbReference type="GO" id="GO:0008654">
    <property type="term" value="P:phospholipid biosynthetic process"/>
    <property type="evidence" value="ECO:0007669"/>
    <property type="project" value="InterPro"/>
</dbReference>
<dbReference type="InterPro" id="IPR000462">
    <property type="entry name" value="CDP-OH_P_trans"/>
</dbReference>
<dbReference type="GO" id="GO:0016020">
    <property type="term" value="C:membrane"/>
    <property type="evidence" value="ECO:0007669"/>
    <property type="project" value="InterPro"/>
</dbReference>
<feature type="transmembrane region" description="Helical" evidence="3">
    <location>
        <begin position="214"/>
        <end position="235"/>
    </location>
</feature>
<dbReference type="AlphaFoldDB" id="A0A1D9GIL8"/>
<dbReference type="OrthoDB" id="9782011at2"/>
<dbReference type="RefSeq" id="WP_070966534.1">
    <property type="nucleotide sequence ID" value="NZ_CP017715.1"/>
</dbReference>
<feature type="transmembrane region" description="Helical" evidence="3">
    <location>
        <begin position="73"/>
        <end position="92"/>
    </location>
</feature>
<keyword evidence="3" id="KW-1133">Transmembrane helix</keyword>
<dbReference type="InterPro" id="IPR043130">
    <property type="entry name" value="CDP-OH_PTrfase_TM_dom"/>
</dbReference>
<keyword evidence="5" id="KW-1185">Reference proteome</keyword>
<name>A0A1D9GIL8_9GAMM</name>
<dbReference type="PROSITE" id="PS00379">
    <property type="entry name" value="CDP_ALCOHOL_P_TRANSF"/>
    <property type="match status" value="1"/>
</dbReference>
<feature type="transmembrane region" description="Helical" evidence="3">
    <location>
        <begin position="98"/>
        <end position="114"/>
    </location>
</feature>
<evidence type="ECO:0000313" key="4">
    <source>
        <dbReference type="EMBL" id="AOY87487.1"/>
    </source>
</evidence>
<evidence type="ECO:0000256" key="2">
    <source>
        <dbReference type="RuleBase" id="RU003750"/>
    </source>
</evidence>
<keyword evidence="1 2" id="KW-0808">Transferase</keyword>
<evidence type="ECO:0000256" key="3">
    <source>
        <dbReference type="SAM" id="Phobius"/>
    </source>
</evidence>
<reference evidence="4 5" key="1">
    <citation type="submission" date="2016-10" db="EMBL/GenBank/DDBJ databases">
        <title>Marinobacter salinus sp. nov., a moderately halophilic bacterium isolated from a tidal flat environment.</title>
        <authorList>
            <person name="Park S.-J."/>
        </authorList>
    </citation>
    <scope>NUCLEOTIDE SEQUENCE [LARGE SCALE GENOMIC DNA]</scope>
    <source>
        <strain evidence="4 5">Hb8</strain>
    </source>
</reference>
<organism evidence="4 5">
    <name type="scientific">Marinobacter salinus</name>
    <dbReference type="NCBI Taxonomy" id="1874317"/>
    <lineage>
        <taxon>Bacteria</taxon>
        <taxon>Pseudomonadati</taxon>
        <taxon>Pseudomonadota</taxon>
        <taxon>Gammaproteobacteria</taxon>
        <taxon>Pseudomonadales</taxon>
        <taxon>Marinobacteraceae</taxon>
        <taxon>Marinobacter</taxon>
    </lineage>
</organism>
<evidence type="ECO:0000313" key="5">
    <source>
        <dbReference type="Proteomes" id="UP000177445"/>
    </source>
</evidence>
<evidence type="ECO:0000256" key="1">
    <source>
        <dbReference type="ARBA" id="ARBA00022679"/>
    </source>
</evidence>
<dbReference type="Gene3D" id="1.20.120.1760">
    <property type="match status" value="1"/>
</dbReference>
<sequence>MDPNENSGSIGVPPSLDLVWGLTLTAFLCLGAVFFWALPDSLLYLAGGLYAALSGCVLKYWPTGRDFGWANRVTLLRGAMIISLFAIAPYAGQLGPGLWLYSIVALVALILDGVDGSIARKTDSRTTFGARFDMELDALLILGLCIAVIALERAGIWVIALGLMRYAFVIATLSRAWLDQPLPDSFRRKTVCVWQVVTLMVAIVPPVPPLFASATLAIALVLLAWSFFVDVRWLYQRSFYHETV</sequence>
<feature type="transmembrane region" description="Helical" evidence="3">
    <location>
        <begin position="18"/>
        <end position="36"/>
    </location>
</feature>
<keyword evidence="3" id="KW-0472">Membrane</keyword>
<dbReference type="InterPro" id="IPR048254">
    <property type="entry name" value="CDP_ALCOHOL_P_TRANSF_CS"/>
</dbReference>
<dbReference type="GO" id="GO:0016780">
    <property type="term" value="F:phosphotransferase activity, for other substituted phosphate groups"/>
    <property type="evidence" value="ECO:0007669"/>
    <property type="project" value="InterPro"/>
</dbReference>
<gene>
    <name evidence="4" type="ORF">BKP64_04440</name>
</gene>
<feature type="transmembrane region" description="Helical" evidence="3">
    <location>
        <begin position="42"/>
        <end position="61"/>
    </location>
</feature>
<dbReference type="KEGG" id="msq:BKP64_04440"/>
<keyword evidence="3" id="KW-0812">Transmembrane</keyword>
<dbReference type="EMBL" id="CP017715">
    <property type="protein sequence ID" value="AOY87487.1"/>
    <property type="molecule type" value="Genomic_DNA"/>
</dbReference>
<dbReference type="Proteomes" id="UP000177445">
    <property type="component" value="Chromosome"/>
</dbReference>